<comment type="caution">
    <text evidence="4">The sequence shown here is derived from an EMBL/GenBank/DDBJ whole genome shotgun (WGS) entry which is preliminary data.</text>
</comment>
<feature type="compositionally biased region" description="Low complexity" evidence="2">
    <location>
        <begin position="80"/>
        <end position="96"/>
    </location>
</feature>
<dbReference type="Pfam" id="PF14303">
    <property type="entry name" value="NAM-associated"/>
    <property type="match status" value="1"/>
</dbReference>
<evidence type="ECO:0000259" key="3">
    <source>
        <dbReference type="Pfam" id="PF14303"/>
    </source>
</evidence>
<dbReference type="PANTHER" id="PTHR45125">
    <property type="entry name" value="F21J9.4-RELATED"/>
    <property type="match status" value="1"/>
</dbReference>
<accession>A0AAE0DSP9</accession>
<gene>
    <name evidence="4" type="ORF">Dsin_030741</name>
</gene>
<sequence>MQRWLRIQQATNKFHGCFTQIENRQQSGVNEQDKIMNAKTLYKEIVKSKFIFEHCWNILRYHPKWLNDIQAKKQTKKYLTSTSSPSIASSSPTNTPINLDEHGNIDTNFVDLERPLGKKSEKRKIRERNDDPLVKILEDMRADKKEEKIRKSDIAEKKYLLEKEMVEIEKRNIDLEQLREEQKIMQMDTNGMPHHLQQYYYHRQMEIIEKRVNNS</sequence>
<name>A0AAE0DSP9_9ROSI</name>
<feature type="domain" description="No apical meristem-associated C-terminal" evidence="3">
    <location>
        <begin position="49"/>
        <end position="207"/>
    </location>
</feature>
<evidence type="ECO:0000313" key="5">
    <source>
        <dbReference type="Proteomes" id="UP001281410"/>
    </source>
</evidence>
<organism evidence="4 5">
    <name type="scientific">Dipteronia sinensis</name>
    <dbReference type="NCBI Taxonomy" id="43782"/>
    <lineage>
        <taxon>Eukaryota</taxon>
        <taxon>Viridiplantae</taxon>
        <taxon>Streptophyta</taxon>
        <taxon>Embryophyta</taxon>
        <taxon>Tracheophyta</taxon>
        <taxon>Spermatophyta</taxon>
        <taxon>Magnoliopsida</taxon>
        <taxon>eudicotyledons</taxon>
        <taxon>Gunneridae</taxon>
        <taxon>Pentapetalae</taxon>
        <taxon>rosids</taxon>
        <taxon>malvids</taxon>
        <taxon>Sapindales</taxon>
        <taxon>Sapindaceae</taxon>
        <taxon>Hippocastanoideae</taxon>
        <taxon>Acereae</taxon>
        <taxon>Dipteronia</taxon>
    </lineage>
</organism>
<proteinExistence type="predicted"/>
<evidence type="ECO:0000313" key="4">
    <source>
        <dbReference type="EMBL" id="KAK3183455.1"/>
    </source>
</evidence>
<protein>
    <recommendedName>
        <fullName evidence="3">No apical meristem-associated C-terminal domain-containing protein</fullName>
    </recommendedName>
</protein>
<feature type="region of interest" description="Disordered" evidence="2">
    <location>
        <begin position="80"/>
        <end position="102"/>
    </location>
</feature>
<feature type="coiled-coil region" evidence="1">
    <location>
        <begin position="137"/>
        <end position="181"/>
    </location>
</feature>
<keyword evidence="5" id="KW-1185">Reference proteome</keyword>
<keyword evidence="1" id="KW-0175">Coiled coil</keyword>
<reference evidence="4" key="1">
    <citation type="journal article" date="2023" name="Plant J.">
        <title>Genome sequences and population genomics provide insights into the demographic history, inbreeding, and mutation load of two 'living fossil' tree species of Dipteronia.</title>
        <authorList>
            <person name="Feng Y."/>
            <person name="Comes H.P."/>
            <person name="Chen J."/>
            <person name="Zhu S."/>
            <person name="Lu R."/>
            <person name="Zhang X."/>
            <person name="Li P."/>
            <person name="Qiu J."/>
            <person name="Olsen K.M."/>
            <person name="Qiu Y."/>
        </authorList>
    </citation>
    <scope>NUCLEOTIDE SEQUENCE</scope>
    <source>
        <strain evidence="4">NBL</strain>
    </source>
</reference>
<dbReference type="InterPro" id="IPR029466">
    <property type="entry name" value="NAM-associated_C"/>
</dbReference>
<evidence type="ECO:0000256" key="2">
    <source>
        <dbReference type="SAM" id="MobiDB-lite"/>
    </source>
</evidence>
<dbReference type="AlphaFoldDB" id="A0AAE0DSP9"/>
<dbReference type="EMBL" id="JANJYJ010000010">
    <property type="protein sequence ID" value="KAK3183455.1"/>
    <property type="molecule type" value="Genomic_DNA"/>
</dbReference>
<dbReference type="Proteomes" id="UP001281410">
    <property type="component" value="Unassembled WGS sequence"/>
</dbReference>
<dbReference type="PANTHER" id="PTHR45125:SF51">
    <property type="entry name" value="F21J9.4-RELATED"/>
    <property type="match status" value="1"/>
</dbReference>
<evidence type="ECO:0000256" key="1">
    <source>
        <dbReference type="SAM" id="Coils"/>
    </source>
</evidence>